<name>A0ABT9YQK6_9STRE</name>
<gene>
    <name evidence="1" type="ORF">J2S23_000834</name>
</gene>
<dbReference type="RefSeq" id="WP_307121493.1">
    <property type="nucleotide sequence ID" value="NZ_JAUSTM010000006.1"/>
</dbReference>
<proteinExistence type="predicted"/>
<dbReference type="Proteomes" id="UP001223079">
    <property type="component" value="Unassembled WGS sequence"/>
</dbReference>
<accession>A0ABT9YQK6</accession>
<dbReference type="Pfam" id="PF13177">
    <property type="entry name" value="DNA_pol3_delta2"/>
    <property type="match status" value="1"/>
</dbReference>
<dbReference type="InterPro" id="IPR027417">
    <property type="entry name" value="P-loop_NTPase"/>
</dbReference>
<dbReference type="NCBIfam" id="NF005581">
    <property type="entry name" value="PRK07276.1"/>
    <property type="match status" value="1"/>
</dbReference>
<dbReference type="SUPFAM" id="SSF52540">
    <property type="entry name" value="P-loop containing nucleoside triphosphate hydrolases"/>
    <property type="match status" value="1"/>
</dbReference>
<reference evidence="1 2" key="1">
    <citation type="submission" date="2023-07" db="EMBL/GenBank/DDBJ databases">
        <title>Genomic Encyclopedia of Type Strains, Phase IV (KMG-IV): sequencing the most valuable type-strain genomes for metagenomic binning, comparative biology and taxonomic classification.</title>
        <authorList>
            <person name="Goeker M."/>
        </authorList>
    </citation>
    <scope>NUCLEOTIDE SEQUENCE [LARGE SCALE GENOMIC DNA]</scope>
    <source>
        <strain evidence="1 2">DSM 105143</strain>
    </source>
</reference>
<keyword evidence="1" id="KW-0548">Nucleotidyltransferase</keyword>
<dbReference type="EC" id="2.7.7.7" evidence="1"/>
<protein>
    <submittedName>
        <fullName evidence="1">DNA polymerase-3 subunit delta</fullName>
        <ecNumber evidence="1">2.7.7.7</ecNumber>
    </submittedName>
</protein>
<dbReference type="EMBL" id="JAUSTM010000006">
    <property type="protein sequence ID" value="MDQ0222283.1"/>
    <property type="molecule type" value="Genomic_DNA"/>
</dbReference>
<sequence length="297" mass="33379">MKIEDLKKQQPKVFSEFQQIVQTGRLAHAYLFLGNFASLEMALFLAQALYCQDLKEGLPCQECRNCRLIEAGTFSDVKRLAPTNQVIKTDLVREVMQDFSQSGFETDHHVLIIEGADKLHVNAANSLLKFIEEPQSKVNIFLISNQEERILPTIKSRCQIVHFPKNEGLMREELEQAGVLKTQAQLLAALSSSTEQALNLNKGQQFPTLMSVAEQWVKSYLAQDGQDYLLTAKLCQLIDDKEGQALVLDLLTLLLARALPSTAAQDGLSQLLRAKDMWQANVSLQNALEYMVLEART</sequence>
<keyword evidence="1" id="KW-0808">Transferase</keyword>
<dbReference type="Gene3D" id="3.40.50.300">
    <property type="entry name" value="P-loop containing nucleotide triphosphate hydrolases"/>
    <property type="match status" value="1"/>
</dbReference>
<evidence type="ECO:0000313" key="2">
    <source>
        <dbReference type="Proteomes" id="UP001223079"/>
    </source>
</evidence>
<keyword evidence="2" id="KW-1185">Reference proteome</keyword>
<organism evidence="1 2">
    <name type="scientific">Streptococcus moroccensis</name>
    <dbReference type="NCBI Taxonomy" id="1451356"/>
    <lineage>
        <taxon>Bacteria</taxon>
        <taxon>Bacillati</taxon>
        <taxon>Bacillota</taxon>
        <taxon>Bacilli</taxon>
        <taxon>Lactobacillales</taxon>
        <taxon>Streptococcaceae</taxon>
        <taxon>Streptococcus</taxon>
    </lineage>
</organism>
<comment type="caution">
    <text evidence="1">The sequence shown here is derived from an EMBL/GenBank/DDBJ whole genome shotgun (WGS) entry which is preliminary data.</text>
</comment>
<dbReference type="PANTHER" id="PTHR11669">
    <property type="entry name" value="REPLICATION FACTOR C / DNA POLYMERASE III GAMMA-TAU SUBUNIT"/>
    <property type="match status" value="1"/>
</dbReference>
<dbReference type="InterPro" id="IPR050238">
    <property type="entry name" value="DNA_Rep/Repair_Clamp_Loader"/>
</dbReference>
<evidence type="ECO:0000313" key="1">
    <source>
        <dbReference type="EMBL" id="MDQ0222283.1"/>
    </source>
</evidence>
<dbReference type="PANTHER" id="PTHR11669:SF8">
    <property type="entry name" value="DNA POLYMERASE III SUBUNIT DELTA"/>
    <property type="match status" value="1"/>
</dbReference>
<dbReference type="GO" id="GO:0003887">
    <property type="term" value="F:DNA-directed DNA polymerase activity"/>
    <property type="evidence" value="ECO:0007669"/>
    <property type="project" value="UniProtKB-EC"/>
</dbReference>